<comment type="caution">
    <text evidence="2">The sequence shown here is derived from an EMBL/GenBank/DDBJ whole genome shotgun (WGS) entry which is preliminary data.</text>
</comment>
<dbReference type="AlphaFoldDB" id="A0ABD3XJS1"/>
<feature type="compositionally biased region" description="Basic and acidic residues" evidence="1">
    <location>
        <begin position="59"/>
        <end position="74"/>
    </location>
</feature>
<organism evidence="2 3">
    <name type="scientific">Sinanodonta woodiana</name>
    <name type="common">Chinese pond mussel</name>
    <name type="synonym">Anodonta woodiana</name>
    <dbReference type="NCBI Taxonomy" id="1069815"/>
    <lineage>
        <taxon>Eukaryota</taxon>
        <taxon>Metazoa</taxon>
        <taxon>Spiralia</taxon>
        <taxon>Lophotrochozoa</taxon>
        <taxon>Mollusca</taxon>
        <taxon>Bivalvia</taxon>
        <taxon>Autobranchia</taxon>
        <taxon>Heteroconchia</taxon>
        <taxon>Palaeoheterodonta</taxon>
        <taxon>Unionida</taxon>
        <taxon>Unionoidea</taxon>
        <taxon>Unionidae</taxon>
        <taxon>Unioninae</taxon>
        <taxon>Sinanodonta</taxon>
    </lineage>
</organism>
<dbReference type="Proteomes" id="UP001634394">
    <property type="component" value="Unassembled WGS sequence"/>
</dbReference>
<feature type="region of interest" description="Disordered" evidence="1">
    <location>
        <begin position="44"/>
        <end position="87"/>
    </location>
</feature>
<reference evidence="2 3" key="1">
    <citation type="submission" date="2024-11" db="EMBL/GenBank/DDBJ databases">
        <title>Chromosome-level genome assembly of the freshwater bivalve Anodonta woodiana.</title>
        <authorList>
            <person name="Chen X."/>
        </authorList>
    </citation>
    <scope>NUCLEOTIDE SEQUENCE [LARGE SCALE GENOMIC DNA]</scope>
    <source>
        <strain evidence="2">MN2024</strain>
        <tissue evidence="2">Gills</tissue>
    </source>
</reference>
<sequence length="87" mass="9781">MTDSNIDGIVKNTQEDNLPGTYWMIVSNERGELSTAIETHLETPGEQLPIEPTLIPTENESRETLKPADVKMNEESDEYINPVHTDP</sequence>
<name>A0ABD3XJS1_SINWO</name>
<evidence type="ECO:0000256" key="1">
    <source>
        <dbReference type="SAM" id="MobiDB-lite"/>
    </source>
</evidence>
<evidence type="ECO:0000313" key="3">
    <source>
        <dbReference type="Proteomes" id="UP001634394"/>
    </source>
</evidence>
<accession>A0ABD3XJS1</accession>
<feature type="non-terminal residue" evidence="2">
    <location>
        <position position="87"/>
    </location>
</feature>
<gene>
    <name evidence="2" type="ORF">ACJMK2_026487</name>
</gene>
<protein>
    <submittedName>
        <fullName evidence="2">Uncharacterized protein</fullName>
    </submittedName>
</protein>
<evidence type="ECO:0000313" key="2">
    <source>
        <dbReference type="EMBL" id="KAL3886502.1"/>
    </source>
</evidence>
<proteinExistence type="predicted"/>
<dbReference type="EMBL" id="JBJQND010000002">
    <property type="protein sequence ID" value="KAL3886502.1"/>
    <property type="molecule type" value="Genomic_DNA"/>
</dbReference>
<keyword evidence="3" id="KW-1185">Reference proteome</keyword>